<reference evidence="2 3" key="1">
    <citation type="journal article" date="2019" name="Int. J. Syst. Evol. Microbiol.">
        <title>The Global Catalogue of Microorganisms (GCM) 10K type strain sequencing project: providing services to taxonomists for standard genome sequencing and annotation.</title>
        <authorList>
            <consortium name="The Broad Institute Genomics Platform"/>
            <consortium name="The Broad Institute Genome Sequencing Center for Infectious Disease"/>
            <person name="Wu L."/>
            <person name="Ma J."/>
        </authorList>
    </citation>
    <scope>NUCLEOTIDE SEQUENCE [LARGE SCALE GENOMIC DNA]</scope>
    <source>
        <strain evidence="2 3">JCM 9650</strain>
    </source>
</reference>
<feature type="region of interest" description="Disordered" evidence="1">
    <location>
        <begin position="202"/>
        <end position="238"/>
    </location>
</feature>
<proteinExistence type="predicted"/>
<protein>
    <submittedName>
        <fullName evidence="2">Uncharacterized protein</fullName>
    </submittedName>
</protein>
<name>A0ABN3WA34_9ACTN</name>
<gene>
    <name evidence="2" type="ORF">GCM10010478_03740</name>
</gene>
<keyword evidence="3" id="KW-1185">Reference proteome</keyword>
<organism evidence="2 3">
    <name type="scientific">Streptomyces erythrogriseus</name>
    <dbReference type="NCBI Taxonomy" id="284027"/>
    <lineage>
        <taxon>Bacteria</taxon>
        <taxon>Bacillati</taxon>
        <taxon>Actinomycetota</taxon>
        <taxon>Actinomycetes</taxon>
        <taxon>Kitasatosporales</taxon>
        <taxon>Streptomycetaceae</taxon>
        <taxon>Streptomyces</taxon>
        <taxon>Streptomyces griseoincarnatus group</taxon>
    </lineage>
</organism>
<dbReference type="EMBL" id="BAAAVA010000002">
    <property type="protein sequence ID" value="GAA2908394.1"/>
    <property type="molecule type" value="Genomic_DNA"/>
</dbReference>
<dbReference type="Proteomes" id="UP001501423">
    <property type="component" value="Unassembled WGS sequence"/>
</dbReference>
<evidence type="ECO:0000256" key="1">
    <source>
        <dbReference type="SAM" id="MobiDB-lite"/>
    </source>
</evidence>
<evidence type="ECO:0000313" key="3">
    <source>
        <dbReference type="Proteomes" id="UP001501423"/>
    </source>
</evidence>
<sequence length="238" mass="24730">MEQSFRLGGIRCPSGTLVVIDGGHLGAWSGERSPTEIDPALLGVNDAVTGADVLGAVDFAVVGQDASEAVRSVGRQPGAMFHDVPASRAAELGTMFEDHCRASGLDARLEALPRAGSHMPDARIGPLPKAAVTSWCSVCPWSRWAGYPVTGICRCSHRGSNPATAPAGGGPNYACGWATAPGESSVPLGDLGIHWAGSSTVTPTPWVAGSTTKRRTDWPMSRSGALPQRRPQRSPKAP</sequence>
<accession>A0ABN3WA34</accession>
<evidence type="ECO:0000313" key="2">
    <source>
        <dbReference type="EMBL" id="GAA2908394.1"/>
    </source>
</evidence>
<comment type="caution">
    <text evidence="2">The sequence shown here is derived from an EMBL/GenBank/DDBJ whole genome shotgun (WGS) entry which is preliminary data.</text>
</comment>